<keyword evidence="3" id="KW-1185">Reference proteome</keyword>
<accession>A0ABW3L771</accession>
<name>A0ABW3L771_9BACI</name>
<proteinExistence type="predicted"/>
<dbReference type="Proteomes" id="UP001596990">
    <property type="component" value="Unassembled WGS sequence"/>
</dbReference>
<evidence type="ECO:0000313" key="2">
    <source>
        <dbReference type="EMBL" id="MFD1020958.1"/>
    </source>
</evidence>
<organism evidence="2 3">
    <name type="scientific">Thalassobacillus hwangdonensis</name>
    <dbReference type="NCBI Taxonomy" id="546108"/>
    <lineage>
        <taxon>Bacteria</taxon>
        <taxon>Bacillati</taxon>
        <taxon>Bacillota</taxon>
        <taxon>Bacilli</taxon>
        <taxon>Bacillales</taxon>
        <taxon>Bacillaceae</taxon>
        <taxon>Thalassobacillus</taxon>
    </lineage>
</organism>
<feature type="coiled-coil region" evidence="1">
    <location>
        <begin position="176"/>
        <end position="210"/>
    </location>
</feature>
<gene>
    <name evidence="2" type="ORF">ACFQ2J_17345</name>
</gene>
<dbReference type="RefSeq" id="WP_386063553.1">
    <property type="nucleotide sequence ID" value="NZ_JBHTKL010000006.1"/>
</dbReference>
<reference evidence="3" key="1">
    <citation type="journal article" date="2019" name="Int. J. Syst. Evol. Microbiol.">
        <title>The Global Catalogue of Microorganisms (GCM) 10K type strain sequencing project: providing services to taxonomists for standard genome sequencing and annotation.</title>
        <authorList>
            <consortium name="The Broad Institute Genomics Platform"/>
            <consortium name="The Broad Institute Genome Sequencing Center for Infectious Disease"/>
            <person name="Wu L."/>
            <person name="Ma J."/>
        </authorList>
    </citation>
    <scope>NUCLEOTIDE SEQUENCE [LARGE SCALE GENOMIC DNA]</scope>
    <source>
        <strain evidence="3">CCUG 56607</strain>
    </source>
</reference>
<evidence type="ECO:0000256" key="1">
    <source>
        <dbReference type="SAM" id="Coils"/>
    </source>
</evidence>
<evidence type="ECO:0000313" key="3">
    <source>
        <dbReference type="Proteomes" id="UP001596990"/>
    </source>
</evidence>
<protein>
    <recommendedName>
        <fullName evidence="4">Restriction endonuclease</fullName>
    </recommendedName>
</protein>
<comment type="caution">
    <text evidence="2">The sequence shown here is derived from an EMBL/GenBank/DDBJ whole genome shotgun (WGS) entry which is preliminary data.</text>
</comment>
<keyword evidence="1" id="KW-0175">Coiled coil</keyword>
<evidence type="ECO:0008006" key="4">
    <source>
        <dbReference type="Google" id="ProtNLM"/>
    </source>
</evidence>
<sequence length="524" mass="61443">MSKKTDVEQFSTQLSAQIWGHRFKDGQKGPEYVLEFLNVLCGTQYKLNADNYERKKSTGLRKFIFEGEKEGAQDGVVSLTPEEKQCLYEMASDRDQISVIREFFRNLEVPLHDGKGKAANRSWYAKTLYPLHESLLFFELRTKKGVPAYERNFFSRGGELYFLMLNYGTENDLFLREKIENRLKHLLQKNKQIDNIVSKLLEKLDKDEQEKSDPYPLKKVNDKTKEYPYLPVTNDAIYEEFAKEFNQLISLNIDIYEMFELMTSLITFQLSRYMLHRANETENNKVTHFFDCLDGQIGPIQTLSSKSFSGNELLIKNKFESFFERIFSDKIQDEEFVIANLQTWKENPDDFLDYLGLKRLSKVRKNKVIKVLDKCKNYQDLSTKLYSVVKDIISDQLKRHQLNIVRGLTRDGGFGGYKAGSKYRYFMTDNFLQVLVYIVVEPKGSMEFNEFLEVIYKKFGFIIGEVEARNDGIYEKSRINISYFQKNEHSLREKLRHNGLLIEYSDATAMIRNPYEAVGMQVVK</sequence>
<dbReference type="EMBL" id="JBHTKL010000006">
    <property type="protein sequence ID" value="MFD1020958.1"/>
    <property type="molecule type" value="Genomic_DNA"/>
</dbReference>